<dbReference type="PANTHER" id="PTHR11461:SF211">
    <property type="entry name" value="GH10112P-RELATED"/>
    <property type="match status" value="1"/>
</dbReference>
<keyword evidence="2" id="KW-0732">Signal</keyword>
<dbReference type="OrthoDB" id="9764871at2"/>
<evidence type="ECO:0000313" key="5">
    <source>
        <dbReference type="Proteomes" id="UP000294739"/>
    </source>
</evidence>
<dbReference type="Proteomes" id="UP000294739">
    <property type="component" value="Unassembled WGS sequence"/>
</dbReference>
<feature type="signal peptide" evidence="2">
    <location>
        <begin position="1"/>
        <end position="23"/>
    </location>
</feature>
<dbReference type="GO" id="GO:0004867">
    <property type="term" value="F:serine-type endopeptidase inhibitor activity"/>
    <property type="evidence" value="ECO:0007669"/>
    <property type="project" value="InterPro"/>
</dbReference>
<feature type="domain" description="Serpin" evidence="3">
    <location>
        <begin position="65"/>
        <end position="414"/>
    </location>
</feature>
<dbReference type="SMART" id="SM00093">
    <property type="entry name" value="SERPIN"/>
    <property type="match status" value="1"/>
</dbReference>
<evidence type="ECO:0000256" key="2">
    <source>
        <dbReference type="SAM" id="SignalP"/>
    </source>
</evidence>
<dbReference type="InterPro" id="IPR036186">
    <property type="entry name" value="Serpin_sf"/>
</dbReference>
<protein>
    <submittedName>
        <fullName evidence="4">Serpin family protein</fullName>
    </submittedName>
</protein>
<dbReference type="Gene3D" id="2.30.39.10">
    <property type="entry name" value="Alpha-1-antitrypsin, domain 1"/>
    <property type="match status" value="1"/>
</dbReference>
<dbReference type="PROSITE" id="PS51257">
    <property type="entry name" value="PROKAR_LIPOPROTEIN"/>
    <property type="match status" value="1"/>
</dbReference>
<evidence type="ECO:0000256" key="1">
    <source>
        <dbReference type="RuleBase" id="RU000411"/>
    </source>
</evidence>
<comment type="similarity">
    <text evidence="1">Belongs to the serpin family.</text>
</comment>
<dbReference type="InterPro" id="IPR000215">
    <property type="entry name" value="Serpin_fam"/>
</dbReference>
<keyword evidence="5" id="KW-1185">Reference proteome</keyword>
<sequence>MPLTRWTAAVVAGALLVAACGTADDDGDRSPAASGPPDAARVEVVADLAPADAGTVGAAVNAFGFDLLGQLTDGDDNTVTSPVSVAALLAMVLAGAGGDTATAMADVLHLDDARDVRVGALLDQLADTDDITLSVANALWAQEDHPFEEDYLTFVRDTFGSTADEADLGAQETADEIDAWVREHTEDRIDSIAADLGLPNPSAVLVLLNAVYFLGGWTTEFDPAETRDAGFTLPDGEVVAVPLMHLHDQYAELSERDGYTMLRLPYGADGRYGMEILLPADPAGLPDLLGQLDAAEWADAVAGLTEQKVSTIALPKFELEWKATLNDALTELGMGAAFAGGDFRPMSPTNPYLDVVVHKTYLRVDEAGTEAAAVTGGVMEESLGQEFRVDRPFAFTISDRETGTVLFLGTVTDPLA</sequence>
<dbReference type="Pfam" id="PF00079">
    <property type="entry name" value="Serpin"/>
    <property type="match status" value="1"/>
</dbReference>
<proteinExistence type="inferred from homology"/>
<dbReference type="InterPro" id="IPR023796">
    <property type="entry name" value="Serpin_dom"/>
</dbReference>
<name>A0A4R5DHT8_9ACTN</name>
<dbReference type="InParanoid" id="A0A4R5DHT8"/>
<dbReference type="RefSeq" id="WP_131892096.1">
    <property type="nucleotide sequence ID" value="NZ_SMKZ01000005.1"/>
</dbReference>
<dbReference type="CDD" id="cd19588">
    <property type="entry name" value="serpin_miropin-like"/>
    <property type="match status" value="1"/>
</dbReference>
<evidence type="ECO:0000259" key="3">
    <source>
        <dbReference type="SMART" id="SM00093"/>
    </source>
</evidence>
<evidence type="ECO:0000313" key="4">
    <source>
        <dbReference type="EMBL" id="TDE13429.1"/>
    </source>
</evidence>
<dbReference type="Gene3D" id="3.30.497.10">
    <property type="entry name" value="Antithrombin, subunit I, domain 2"/>
    <property type="match status" value="1"/>
</dbReference>
<comment type="caution">
    <text evidence="4">The sequence shown here is derived from an EMBL/GenBank/DDBJ whole genome shotgun (WGS) entry which is preliminary data.</text>
</comment>
<organism evidence="4 5">
    <name type="scientific">Jiangella asiatica</name>
    <dbReference type="NCBI Taxonomy" id="2530372"/>
    <lineage>
        <taxon>Bacteria</taxon>
        <taxon>Bacillati</taxon>
        <taxon>Actinomycetota</taxon>
        <taxon>Actinomycetes</taxon>
        <taxon>Jiangellales</taxon>
        <taxon>Jiangellaceae</taxon>
        <taxon>Jiangella</taxon>
    </lineage>
</organism>
<dbReference type="GO" id="GO:0005615">
    <property type="term" value="C:extracellular space"/>
    <property type="evidence" value="ECO:0007669"/>
    <property type="project" value="InterPro"/>
</dbReference>
<dbReference type="InterPro" id="IPR042185">
    <property type="entry name" value="Serpin_sf_2"/>
</dbReference>
<gene>
    <name evidence="4" type="ORF">E1269_05175</name>
</gene>
<accession>A0A4R5DHT8</accession>
<dbReference type="SUPFAM" id="SSF56574">
    <property type="entry name" value="Serpins"/>
    <property type="match status" value="1"/>
</dbReference>
<dbReference type="PANTHER" id="PTHR11461">
    <property type="entry name" value="SERINE PROTEASE INHIBITOR, SERPIN"/>
    <property type="match status" value="1"/>
</dbReference>
<dbReference type="EMBL" id="SMKZ01000005">
    <property type="protein sequence ID" value="TDE13429.1"/>
    <property type="molecule type" value="Genomic_DNA"/>
</dbReference>
<feature type="chain" id="PRO_5039414413" evidence="2">
    <location>
        <begin position="24"/>
        <end position="416"/>
    </location>
</feature>
<reference evidence="4 5" key="1">
    <citation type="submission" date="2019-03" db="EMBL/GenBank/DDBJ databases">
        <title>Draft genome sequences of novel Actinobacteria.</title>
        <authorList>
            <person name="Sahin N."/>
            <person name="Ay H."/>
            <person name="Saygin H."/>
        </authorList>
    </citation>
    <scope>NUCLEOTIDE SEQUENCE [LARGE SCALE GENOMIC DNA]</scope>
    <source>
        <strain evidence="4 5">5K138</strain>
    </source>
</reference>
<dbReference type="AlphaFoldDB" id="A0A4R5DHT8"/>
<dbReference type="InterPro" id="IPR042178">
    <property type="entry name" value="Serpin_sf_1"/>
</dbReference>